<comment type="similarity">
    <text evidence="1 2 3">Belongs to the cullin family.</text>
</comment>
<feature type="domain" description="Cullin family profile" evidence="4">
    <location>
        <begin position="469"/>
        <end position="706"/>
    </location>
</feature>
<dbReference type="SUPFAM" id="SSF74788">
    <property type="entry name" value="Cullin repeat-like"/>
    <property type="match status" value="1"/>
</dbReference>
<dbReference type="InterPro" id="IPR016159">
    <property type="entry name" value="Cullin_repeat-like_dom_sf"/>
</dbReference>
<accession>A0A0V0QEZ9</accession>
<dbReference type="Pfam" id="PF26557">
    <property type="entry name" value="Cullin_AB"/>
    <property type="match status" value="1"/>
</dbReference>
<dbReference type="InParanoid" id="A0A0V0QEZ9"/>
<dbReference type="AlphaFoldDB" id="A0A0V0QEZ9"/>
<protein>
    <submittedName>
        <fullName evidence="5">Cullin repeat-like-containing domain</fullName>
    </submittedName>
</protein>
<dbReference type="Pfam" id="PF10557">
    <property type="entry name" value="Cullin_Nedd8"/>
    <property type="match status" value="1"/>
</dbReference>
<dbReference type="SUPFAM" id="SSF75632">
    <property type="entry name" value="Cullin homology domain"/>
    <property type="match status" value="1"/>
</dbReference>
<dbReference type="GO" id="GO:0006511">
    <property type="term" value="P:ubiquitin-dependent protein catabolic process"/>
    <property type="evidence" value="ECO:0007669"/>
    <property type="project" value="InterPro"/>
</dbReference>
<dbReference type="EMBL" id="LDAU01000182">
    <property type="protein sequence ID" value="KRX00759.1"/>
    <property type="molecule type" value="Genomic_DNA"/>
</dbReference>
<organism evidence="5 6">
    <name type="scientific">Pseudocohnilembus persalinus</name>
    <name type="common">Ciliate</name>
    <dbReference type="NCBI Taxonomy" id="266149"/>
    <lineage>
        <taxon>Eukaryota</taxon>
        <taxon>Sar</taxon>
        <taxon>Alveolata</taxon>
        <taxon>Ciliophora</taxon>
        <taxon>Intramacronucleata</taxon>
        <taxon>Oligohymenophorea</taxon>
        <taxon>Scuticociliatia</taxon>
        <taxon>Philasterida</taxon>
        <taxon>Pseudocohnilembidae</taxon>
        <taxon>Pseudocohnilembus</taxon>
    </lineage>
</organism>
<dbReference type="InterPro" id="IPR045093">
    <property type="entry name" value="Cullin"/>
</dbReference>
<dbReference type="InterPro" id="IPR036317">
    <property type="entry name" value="Cullin_homology_sf"/>
</dbReference>
<evidence type="ECO:0000256" key="3">
    <source>
        <dbReference type="RuleBase" id="RU003829"/>
    </source>
</evidence>
<dbReference type="SMART" id="SM00884">
    <property type="entry name" value="Cullin_Nedd8"/>
    <property type="match status" value="1"/>
</dbReference>
<dbReference type="PROSITE" id="PS50069">
    <property type="entry name" value="CULLIN_2"/>
    <property type="match status" value="1"/>
</dbReference>
<evidence type="ECO:0000259" key="4">
    <source>
        <dbReference type="PROSITE" id="PS50069"/>
    </source>
</evidence>
<dbReference type="InterPro" id="IPR059120">
    <property type="entry name" value="Cullin-like_AB"/>
</dbReference>
<dbReference type="InterPro" id="IPR001373">
    <property type="entry name" value="Cullin_N"/>
</dbReference>
<evidence type="ECO:0000313" key="5">
    <source>
        <dbReference type="EMBL" id="KRX00759.1"/>
    </source>
</evidence>
<dbReference type="Pfam" id="PF00888">
    <property type="entry name" value="Cullin"/>
    <property type="match status" value="1"/>
</dbReference>
<dbReference type="PANTHER" id="PTHR11932">
    <property type="entry name" value="CULLIN"/>
    <property type="match status" value="1"/>
</dbReference>
<dbReference type="Gene3D" id="1.20.1310.10">
    <property type="entry name" value="Cullin Repeats"/>
    <property type="match status" value="2"/>
</dbReference>
<comment type="caution">
    <text evidence="5">The sequence shown here is derived from an EMBL/GenBank/DDBJ whole genome shotgun (WGS) entry which is preliminary data.</text>
</comment>
<dbReference type="Gene3D" id="1.10.10.10">
    <property type="entry name" value="Winged helix-like DNA-binding domain superfamily/Winged helix DNA-binding domain"/>
    <property type="match status" value="1"/>
</dbReference>
<evidence type="ECO:0000256" key="1">
    <source>
        <dbReference type="ARBA" id="ARBA00006019"/>
    </source>
</evidence>
<keyword evidence="6" id="KW-1185">Reference proteome</keyword>
<dbReference type="GO" id="GO:0031625">
    <property type="term" value="F:ubiquitin protein ligase binding"/>
    <property type="evidence" value="ECO:0007669"/>
    <property type="project" value="InterPro"/>
</dbReference>
<reference evidence="5 6" key="1">
    <citation type="journal article" date="2015" name="Sci. Rep.">
        <title>Genome of the facultative scuticociliatosis pathogen Pseudocohnilembus persalinus provides insight into its virulence through horizontal gene transfer.</title>
        <authorList>
            <person name="Xiong J."/>
            <person name="Wang G."/>
            <person name="Cheng J."/>
            <person name="Tian M."/>
            <person name="Pan X."/>
            <person name="Warren A."/>
            <person name="Jiang C."/>
            <person name="Yuan D."/>
            <person name="Miao W."/>
        </authorList>
    </citation>
    <scope>NUCLEOTIDE SEQUENCE [LARGE SCALE GENOMIC DNA]</scope>
    <source>
        <strain evidence="5">36N120E</strain>
    </source>
</reference>
<evidence type="ECO:0000313" key="6">
    <source>
        <dbReference type="Proteomes" id="UP000054937"/>
    </source>
</evidence>
<name>A0A0V0QEZ9_PSEPJ</name>
<dbReference type="InterPro" id="IPR036390">
    <property type="entry name" value="WH_DNA-bd_sf"/>
</dbReference>
<dbReference type="SMART" id="SM00182">
    <property type="entry name" value="CULLIN"/>
    <property type="match status" value="1"/>
</dbReference>
<dbReference type="OrthoDB" id="27073at2759"/>
<dbReference type="SUPFAM" id="SSF46785">
    <property type="entry name" value="Winged helix' DNA-binding domain"/>
    <property type="match status" value="1"/>
</dbReference>
<dbReference type="Gene3D" id="3.30.230.130">
    <property type="entry name" value="Cullin, Chain C, Domain 2"/>
    <property type="match status" value="1"/>
</dbReference>
<dbReference type="Proteomes" id="UP000054937">
    <property type="component" value="Unassembled WGS sequence"/>
</dbReference>
<gene>
    <name evidence="5" type="ORF">PPERSA_03019</name>
</gene>
<evidence type="ECO:0000256" key="2">
    <source>
        <dbReference type="PROSITE-ProRule" id="PRU00330"/>
    </source>
</evidence>
<dbReference type="InterPro" id="IPR036388">
    <property type="entry name" value="WH-like_DNA-bd_sf"/>
</dbReference>
<dbReference type="InterPro" id="IPR016158">
    <property type="entry name" value="Cullin_homology"/>
</dbReference>
<dbReference type="InterPro" id="IPR019559">
    <property type="entry name" value="Cullin_neddylation_domain"/>
</dbReference>
<sequence length="840" mass="100505">MEDHLVSSKEVQYFTQLKHSKDQLKYLQKRLQELSDFTGIYFQMLSEHFQGKVENGKNKNCKIDNKLFSKIRARVEIICNCIQSTSCSFEMQQNINRIGEIYFSYLSVYLQNDSERLKNIKDEDLIFSEITNTYKQFLQFLFVYSIPFGFFNLINHSSNNDIYNNKQYLQSKAIEQFRDFYWSKGKNNNQPQQTKIHWRVFEKFMFKYLRTMRIPINKEELQIYIKLIEDTGFQSYEYAPLLQKNEQGQVEAVVDKQHSQKGYEENFEKPFMDLFKNYYNRKLMDILQLSRQEFVDNIELIFIEEEQWGNQFYPRSKDKMLKHIEQVILIQNVDVIVSEVIKPAIEHRQCNTINVLLKLFKRSDEARKASFKKIAQNFADYVEKNLNMIEYSTQQFVQEEEERMAKQAGNTQKKKKVDSRTKAQHFLKSLIDFKNTDIMQSYKKNDDGQIERLIIQKFQLYFRDEKRSFFPDQLAMYIDDFSLNTKMYEIQEIENKKNDFADVINWIEDKVIFLEQYKQYLSERLLNNLNKMNEQYEKEMITLLKNICGSQNIVKIENLFKDQEISKQIQKKIQENHKIDVELKTTYVSQIDWNYQVSRSLQPINQDEFSKDIQQLIKIQKEEYEKVHKQKKASLLYSEGTAQLKFPGVSGKNFTLEVTTVQLIIIMKLQEIRKQNPEQEEIAYKKLKSALGISTKLFNQNLYALAQYEIIVRKLDKKAKFEDDDTIKINRNFNNKSLKVNCKPKGIQFKLEQDEEKLAQRVEQQKKANQQKTYIMEATIVRIMKAKREMKLQDLIIEVVEQVILFVAERNQIKKCIESLIERDFMKRGEKDMSLIIYCP</sequence>
<proteinExistence type="inferred from homology"/>